<gene>
    <name evidence="3" type="ORF">ACFOEB_15775</name>
</gene>
<dbReference type="CDD" id="cd00586">
    <property type="entry name" value="4HBT"/>
    <property type="match status" value="1"/>
</dbReference>
<evidence type="ECO:0000256" key="2">
    <source>
        <dbReference type="ARBA" id="ARBA00022801"/>
    </source>
</evidence>
<accession>A0ABV7HVU7</accession>
<dbReference type="Pfam" id="PF13279">
    <property type="entry name" value="4HBT_2"/>
    <property type="match status" value="1"/>
</dbReference>
<name>A0ABV7HVU7_9GAMM</name>
<dbReference type="Proteomes" id="UP001595548">
    <property type="component" value="Unassembled WGS sequence"/>
</dbReference>
<dbReference type="InterPro" id="IPR029069">
    <property type="entry name" value="HotDog_dom_sf"/>
</dbReference>
<dbReference type="PANTHER" id="PTHR31793">
    <property type="entry name" value="4-HYDROXYBENZOYL-COA THIOESTERASE FAMILY MEMBER"/>
    <property type="match status" value="1"/>
</dbReference>
<reference evidence="4" key="1">
    <citation type="journal article" date="2019" name="Int. J. Syst. Evol. Microbiol.">
        <title>The Global Catalogue of Microorganisms (GCM) 10K type strain sequencing project: providing services to taxonomists for standard genome sequencing and annotation.</title>
        <authorList>
            <consortium name="The Broad Institute Genomics Platform"/>
            <consortium name="The Broad Institute Genome Sequencing Center for Infectious Disease"/>
            <person name="Wu L."/>
            <person name="Ma J."/>
        </authorList>
    </citation>
    <scope>NUCLEOTIDE SEQUENCE [LARGE SCALE GENOMIC DNA]</scope>
    <source>
        <strain evidence="4">KCTC 52141</strain>
    </source>
</reference>
<dbReference type="InterPro" id="IPR050563">
    <property type="entry name" value="4-hydroxybenzoyl-CoA_TE"/>
</dbReference>
<dbReference type="EMBL" id="JBHRTL010000031">
    <property type="protein sequence ID" value="MFC3156670.1"/>
    <property type="molecule type" value="Genomic_DNA"/>
</dbReference>
<comment type="similarity">
    <text evidence="1">Belongs to the 4-hydroxybenzoyl-CoA thioesterase family.</text>
</comment>
<dbReference type="RefSeq" id="WP_382418007.1">
    <property type="nucleotide sequence ID" value="NZ_AP031500.1"/>
</dbReference>
<comment type="caution">
    <text evidence="3">The sequence shown here is derived from an EMBL/GenBank/DDBJ whole genome shotgun (WGS) entry which is preliminary data.</text>
</comment>
<dbReference type="InterPro" id="IPR006684">
    <property type="entry name" value="YbgC/YbaW"/>
</dbReference>
<sequence length="149" mass="17004">MSNSAPLVQASVELRVPFYDVDSMDIVWHGNYLKYFEDARCALLDKIAYNYTAMRESGYGFPVVDVRLKYVKPATFNRTIRVDATLVESDVRLKIDYRIIDIATDTVLTKGYSIQVAVARDTGEMCFTLPDIFRQKLRVFAGQKGEVNE</sequence>
<dbReference type="EC" id="3.1.2.-" evidence="3"/>
<evidence type="ECO:0000313" key="3">
    <source>
        <dbReference type="EMBL" id="MFC3156670.1"/>
    </source>
</evidence>
<evidence type="ECO:0000313" key="4">
    <source>
        <dbReference type="Proteomes" id="UP001595548"/>
    </source>
</evidence>
<organism evidence="3 4">
    <name type="scientific">Gilvimarinus japonicus</name>
    <dbReference type="NCBI Taxonomy" id="1796469"/>
    <lineage>
        <taxon>Bacteria</taxon>
        <taxon>Pseudomonadati</taxon>
        <taxon>Pseudomonadota</taxon>
        <taxon>Gammaproteobacteria</taxon>
        <taxon>Cellvibrionales</taxon>
        <taxon>Cellvibrionaceae</taxon>
        <taxon>Gilvimarinus</taxon>
    </lineage>
</organism>
<keyword evidence="2 3" id="KW-0378">Hydrolase</keyword>
<dbReference type="GO" id="GO:0016787">
    <property type="term" value="F:hydrolase activity"/>
    <property type="evidence" value="ECO:0007669"/>
    <property type="project" value="UniProtKB-KW"/>
</dbReference>
<dbReference type="Gene3D" id="3.10.129.10">
    <property type="entry name" value="Hotdog Thioesterase"/>
    <property type="match status" value="1"/>
</dbReference>
<dbReference type="PANTHER" id="PTHR31793:SF27">
    <property type="entry name" value="NOVEL THIOESTERASE SUPERFAMILY DOMAIN AND SAPOSIN A-TYPE DOMAIN CONTAINING PROTEIN (0610012H03RIK)"/>
    <property type="match status" value="1"/>
</dbReference>
<dbReference type="SUPFAM" id="SSF54637">
    <property type="entry name" value="Thioesterase/thiol ester dehydrase-isomerase"/>
    <property type="match status" value="1"/>
</dbReference>
<proteinExistence type="inferred from homology"/>
<keyword evidence="4" id="KW-1185">Reference proteome</keyword>
<protein>
    <submittedName>
        <fullName evidence="3">Acyl-CoA thioesterase</fullName>
        <ecNumber evidence="3">3.1.2.-</ecNumber>
    </submittedName>
</protein>
<evidence type="ECO:0000256" key="1">
    <source>
        <dbReference type="ARBA" id="ARBA00005953"/>
    </source>
</evidence>
<dbReference type="PIRSF" id="PIRSF003230">
    <property type="entry name" value="YbgC"/>
    <property type="match status" value="1"/>
</dbReference>